<protein>
    <submittedName>
        <fullName evidence="2">Uncharacterized protein</fullName>
    </submittedName>
</protein>
<comment type="caution">
    <text evidence="2">The sequence shown here is derived from an EMBL/GenBank/DDBJ whole genome shotgun (WGS) entry which is preliminary data.</text>
</comment>
<reference evidence="2 3" key="2">
    <citation type="journal article" date="2019" name="G3 (Bethesda)">
        <title>Hybrid Assembly of the Genome of the Entomopathogenic Nematode Steinernema carpocapsae Identifies the X-Chromosome.</title>
        <authorList>
            <person name="Serra L."/>
            <person name="Macchietto M."/>
            <person name="Macias-Munoz A."/>
            <person name="McGill C.J."/>
            <person name="Rodriguez I.M."/>
            <person name="Rodriguez B."/>
            <person name="Murad R."/>
            <person name="Mortazavi A."/>
        </authorList>
    </citation>
    <scope>NUCLEOTIDE SEQUENCE [LARGE SCALE GENOMIC DNA]</scope>
    <source>
        <strain evidence="2 3">ALL</strain>
    </source>
</reference>
<organism evidence="2 3">
    <name type="scientific">Steinernema carpocapsae</name>
    <name type="common">Entomopathogenic nematode</name>
    <dbReference type="NCBI Taxonomy" id="34508"/>
    <lineage>
        <taxon>Eukaryota</taxon>
        <taxon>Metazoa</taxon>
        <taxon>Ecdysozoa</taxon>
        <taxon>Nematoda</taxon>
        <taxon>Chromadorea</taxon>
        <taxon>Rhabditida</taxon>
        <taxon>Tylenchina</taxon>
        <taxon>Panagrolaimomorpha</taxon>
        <taxon>Strongyloidoidea</taxon>
        <taxon>Steinernematidae</taxon>
        <taxon>Steinernema</taxon>
    </lineage>
</organism>
<dbReference type="EMBL" id="AZBU02000009">
    <property type="protein sequence ID" value="TKR64882.1"/>
    <property type="molecule type" value="Genomic_DNA"/>
</dbReference>
<dbReference type="Proteomes" id="UP000298663">
    <property type="component" value="Unassembled WGS sequence"/>
</dbReference>
<reference evidence="2 3" key="1">
    <citation type="journal article" date="2015" name="Genome Biol.">
        <title>Comparative genomics of Steinernema reveals deeply conserved gene regulatory networks.</title>
        <authorList>
            <person name="Dillman A.R."/>
            <person name="Macchietto M."/>
            <person name="Porter C.F."/>
            <person name="Rogers A."/>
            <person name="Williams B."/>
            <person name="Antoshechkin I."/>
            <person name="Lee M.M."/>
            <person name="Goodwin Z."/>
            <person name="Lu X."/>
            <person name="Lewis E.E."/>
            <person name="Goodrich-Blair H."/>
            <person name="Stock S.P."/>
            <person name="Adams B.J."/>
            <person name="Sternberg P.W."/>
            <person name="Mortazavi A."/>
        </authorList>
    </citation>
    <scope>NUCLEOTIDE SEQUENCE [LARGE SCALE GENOMIC DNA]</scope>
    <source>
        <strain evidence="2 3">ALL</strain>
    </source>
</reference>
<keyword evidence="1" id="KW-0472">Membrane</keyword>
<dbReference type="AlphaFoldDB" id="A0A4U5M7Q6"/>
<sequence length="176" mass="20118">MAQIRIGNYVATGVTGLLASLVFAFICFMVKVTYWNYLWDLLKNDVKFMDLLNFTKYPEKELWLLGIPMGAFGLISSYLVVYGIVKQNPNCIRCFSVFLFLLASCLIYVVARSQIWIHVFPNAVWQQEPAPETFIVAYNCISAACLTAAQIVSYFFIISLKAANNIRKPQYVLTYY</sequence>
<keyword evidence="3" id="KW-1185">Reference proteome</keyword>
<accession>A0A4U5M7Q6</accession>
<feature type="transmembrane region" description="Helical" evidence="1">
    <location>
        <begin position="62"/>
        <end position="85"/>
    </location>
</feature>
<keyword evidence="1" id="KW-1133">Transmembrane helix</keyword>
<proteinExistence type="predicted"/>
<keyword evidence="1" id="KW-0812">Transmembrane</keyword>
<evidence type="ECO:0000313" key="3">
    <source>
        <dbReference type="Proteomes" id="UP000298663"/>
    </source>
</evidence>
<evidence type="ECO:0000256" key="1">
    <source>
        <dbReference type="SAM" id="Phobius"/>
    </source>
</evidence>
<feature type="transmembrane region" description="Helical" evidence="1">
    <location>
        <begin position="97"/>
        <end position="115"/>
    </location>
</feature>
<gene>
    <name evidence="2" type="ORF">L596_025359</name>
</gene>
<feature type="transmembrane region" description="Helical" evidence="1">
    <location>
        <begin position="135"/>
        <end position="158"/>
    </location>
</feature>
<feature type="transmembrane region" description="Helical" evidence="1">
    <location>
        <begin position="9"/>
        <end position="34"/>
    </location>
</feature>
<evidence type="ECO:0000313" key="2">
    <source>
        <dbReference type="EMBL" id="TKR64882.1"/>
    </source>
</evidence>
<name>A0A4U5M7Q6_STECR</name>